<dbReference type="SUPFAM" id="SSF52540">
    <property type="entry name" value="P-loop containing nucleoside triphosphate hydrolases"/>
    <property type="match status" value="1"/>
</dbReference>
<keyword evidence="1" id="KW-0547">Nucleotide-binding</keyword>
<keyword evidence="2" id="KW-0067">ATP-binding</keyword>
<reference evidence="4 5" key="1">
    <citation type="submission" date="2021-04" db="EMBL/GenBank/DDBJ databases">
        <authorList>
            <person name="Rodrigo-Torres L."/>
            <person name="Arahal R. D."/>
            <person name="Lucena T."/>
        </authorList>
    </citation>
    <scope>NUCLEOTIDE SEQUENCE [LARGE SCALE GENOMIC DNA]</scope>
    <source>
        <strain evidence="4 5">CECT 9623</strain>
    </source>
</reference>
<evidence type="ECO:0000259" key="3">
    <source>
        <dbReference type="Pfam" id="PF06414"/>
    </source>
</evidence>
<evidence type="ECO:0000256" key="2">
    <source>
        <dbReference type="ARBA" id="ARBA00022840"/>
    </source>
</evidence>
<name>A0ABM8UMQ0_9BACT</name>
<comment type="caution">
    <text evidence="4">The sequence shown here is derived from an EMBL/GenBank/DDBJ whole genome shotgun (WGS) entry which is preliminary data.</text>
</comment>
<evidence type="ECO:0000313" key="4">
    <source>
        <dbReference type="EMBL" id="CAG5068629.1"/>
    </source>
</evidence>
<dbReference type="Pfam" id="PF06414">
    <property type="entry name" value="Zeta_toxin"/>
    <property type="match status" value="1"/>
</dbReference>
<dbReference type="Gene3D" id="3.40.50.300">
    <property type="entry name" value="P-loop containing nucleotide triphosphate hydrolases"/>
    <property type="match status" value="1"/>
</dbReference>
<dbReference type="InterPro" id="IPR027417">
    <property type="entry name" value="P-loop_NTPase"/>
</dbReference>
<dbReference type="Proteomes" id="UP000679725">
    <property type="component" value="Unassembled WGS sequence"/>
</dbReference>
<feature type="domain" description="Zeta toxin" evidence="3">
    <location>
        <begin position="6"/>
        <end position="85"/>
    </location>
</feature>
<dbReference type="PANTHER" id="PTHR39206">
    <property type="entry name" value="SLL8004 PROTEIN"/>
    <property type="match status" value="1"/>
</dbReference>
<evidence type="ECO:0000313" key="5">
    <source>
        <dbReference type="Proteomes" id="UP000679725"/>
    </source>
</evidence>
<organism evidence="4 5">
    <name type="scientific">Dyadobacter linearis</name>
    <dbReference type="NCBI Taxonomy" id="2823330"/>
    <lineage>
        <taxon>Bacteria</taxon>
        <taxon>Pseudomonadati</taxon>
        <taxon>Bacteroidota</taxon>
        <taxon>Cytophagia</taxon>
        <taxon>Cytophagales</taxon>
        <taxon>Spirosomataceae</taxon>
        <taxon>Dyadobacter</taxon>
    </lineage>
</organism>
<accession>A0ABM8UMQ0</accession>
<keyword evidence="5" id="KW-1185">Reference proteome</keyword>
<dbReference type="InterPro" id="IPR010488">
    <property type="entry name" value="Zeta_toxin_domain"/>
</dbReference>
<proteinExistence type="predicted"/>
<dbReference type="PANTHER" id="PTHR39206:SF1">
    <property type="entry name" value="SLL8004 PROTEIN"/>
    <property type="match status" value="1"/>
</dbReference>
<protein>
    <recommendedName>
        <fullName evidence="3">Zeta toxin domain-containing protein</fullName>
    </recommendedName>
</protein>
<sequence>MLKRIKELLDSRVDFALETTLSTRSYVSTVREARSKGYSITLIYFWLASPEMAIERVAMRVRKGGHSIPNETIIRRYQRGLDNLFRLYMPICDNWLIVSNASASPSTIAIGGRDNEITVTNEDIWQQISQSQI</sequence>
<evidence type="ECO:0000256" key="1">
    <source>
        <dbReference type="ARBA" id="ARBA00022741"/>
    </source>
</evidence>
<dbReference type="EMBL" id="CAJRAU010000002">
    <property type="protein sequence ID" value="CAG5068629.1"/>
    <property type="molecule type" value="Genomic_DNA"/>
</dbReference>
<gene>
    <name evidence="4" type="ORF">DYBT9623_01361</name>
</gene>